<keyword evidence="5" id="KW-0677">Repeat</keyword>
<protein>
    <submittedName>
        <fullName evidence="8">Amino acid adenylation domain-containing protein/non-ribosomal peptide synthase protein (TIGR01720 family)</fullName>
    </submittedName>
</protein>
<dbReference type="RefSeq" id="WP_184985434.1">
    <property type="nucleotide sequence ID" value="NZ_BAAALO010000019.1"/>
</dbReference>
<dbReference type="Gene3D" id="3.30.559.10">
    <property type="entry name" value="Chloramphenicol acetyltransferase-like domain"/>
    <property type="match status" value="6"/>
</dbReference>
<comment type="similarity">
    <text evidence="2">Belongs to the ATP-dependent AMP-binding enzyme family.</text>
</comment>
<gene>
    <name evidence="8" type="ORF">BJ992_005255</name>
</gene>
<dbReference type="PANTHER" id="PTHR45527:SF1">
    <property type="entry name" value="FATTY ACID SYNTHASE"/>
    <property type="match status" value="1"/>
</dbReference>
<sequence length="4516" mass="481888">MSENSYPVTPVQQAMAAALDGAPAGARGAFWAQGVREFAGGPDAAAFRRAFEIVTARHAALRAGFGADGSVLRVRDRAEVPVETLDWRDGDHEARLADLLRADTARGFDPACPPLLRAYVADLGDRCLLLLGAYRGVCDGPSLRVVLDEVALTYAALRRDAISALSPVWPYHDVVAWQVGRDRAADEPFWRGHLAGFDAPTPLPVDRQHDGPAERDRRRVELTPELTSALAGLARRAEVPLATVAHAAWALLLSRHAGESDVVFGLTLPCRPAGMEPLVGSFTTTVPLRVQVPSGLPVAQWLRSLREQEKAVRRHGFAPLAEIQAYSEIEPGTPLFAAVLTDLPDGVTGLAALPYAATDPVPLHLTISGGRRLTVEADFSTGAFDAATVENLLARLAGLLENLDGEAPAGSLGLAGAAEADGLRALGVSGVEVDETSLIGLFARGVAAGRDVTAVRGGGAELTYGELDARAGGVTALLRDAGVRPGDRVGVFVERGVDFVTAILGAAAAGASYVPLDPSWPLSRLRFVIDDSGAAVVLTAGQPLPDGAGDARVVALADMPPGRPVSEDAVGTGGDGALYVMYTSGSTGVPKGVEVTQGGVVRLCVDPVLGIGPGDVVAQLAPVSFDASTFEIYGALLNGATLVVATGGRVESLDVGAFLSEHAVTVAHVTAGLFHQVVESAPESFDGLRLLLTGGDALSAAHCDRVRRRLPDLRFVACYGPTECTTFSSIFDFGAGFPAGDAVVPIGRPVVSTSLFVVDQWMNLVPPGVPGELLVGGVGVGRGYVGRPGLTAERFVADHLSGRAGERLYRTGDRVRWRADGVLEFLGRTDAQVKIRGFRIEPGEVEAVLADHPRVRDAVVVARADGPSGKWLVGYVVPEDPGGVDVADLRAYMHGRLPEYMVPSVFMVVEGFSLTANDKIDRRALPDPDIRLAVETTFVAPATPTEITLAGIWSEVLGVATVGAHDNFFELGGDSILSLQIVARARAAGLRLEVADVFARQSVAELALAVRDTPAEVLAEQGTVAGPLPLTPIQHRFAAEDIAHRDHWNWSGVFELTPGVDAATLTRALDAVVAHHDALRLRFRHDQGEWTQEIVPAEHAELLTVAVTAGHDLETLVTGRMTEAQHRLSLAHGPVLRAVLFDRGDDPAWLGLTVHHLVMDAVSWNVLLGDLGAACHAIAATGTADGALPPKTTSLRQWSHVLREYAASPEAHAELDHWLEQSATGFHPPVDGPPTGENAVARVWLDAGTTAALLTRVHRAYRTQINDVLLAALLQTLGRWAGTNAVTIALESHGRESVAEGVDLSRTVGWFTSIFPVALSAPDLSDPAGVLKSVKELLRRSPRRGVGHGALRYLGDRSDPRVRALADTPEPYVGFNYLGGLDSSTGGIVARRLPAALTGPDGQTRAHALQIEVFQDDDGRMAFEWHYGAGAHRAETVEHTARAYVEALRELVEHCLDPKAGGHTPSDFPLAALDQAAVDTLTAAARRAGGELADVYPLTPVQQGILFHALQAPEGSGVYLAQGLYELTGRRVDTVLFQRAWDVVVDRHPALRTAFVWEGVTEPVQVVRDHVTVPFEALDWSTLPDDEQQERFAELLEADRARGFDLAVPPLMRVHLIDRGAGRSWLVWTMHHISTDGWSLPILLAEVSRVYDALSLGEQITLPPVRPYRDFIAWLAERDLGEAERFWRGYLAGFEAPTPLPVDRQVTEHWAQDRRRVELSPEVTAGLTELARRARVTVGTVAQAAWALLLSRYSGERDVVFGVTVAGRPAELAGMESIVGLFINTLPLRTEVPADVPFAEWLRRLQETQLAAQRYEYTPLVDIQRCSQVRGGVSLFDSIFVVQMTEGLSGGMELLDYVELGNYPLNVAMFAGGERLGFEVTYSTGAFDTATVDGLLDRLAGVLGAVAGDAGTPVGAVGLVGAAELEGVRGLGVSGAGVERTSLTAMFSRRAATGRDVPAVRGGGTELTYGELEDRAAGVARVLREARAGARVGVFVERGVDFVTAILGAAGAGASYVPLDPSWPLNRLRFVIEDSGIGVVLTAAQPMPDQLDGVRVIDVRDIEPAAGGLGHADADDPLYVMYTSGSTGVPKGVEVTHGGVVRLCVDPVLSIAPGDVVAQLAPVTFDASTFEIWAALLNGATLVVATGGRVEGVDVGAFLREHEVTVAHVTAGLFHQVVEAAPESFDGLRLLLTGGDALSPAHCDQVRDRLPGLRFVACYGPTECTTFSSLFDLGAGHGTGDGVVPIGRPLVATSLFVVDQWMNLVPPGVPGELLVGGVGVGQGYVGRADLTAERFVADHLSGRPGERLYRTGDRVRWRADGVLEFLGRTDAQVKIRGFRIEPGEVEAVLADHPRVRDAVVVARADGPSGKRLVGYVTGDADVADLRAYMHERLPEYMVPSVFMVLDAFTLTANDKIDRRALPEPDAAASGGAEYVPPRTDAEVVLAGIWSQVLGVERVGAHDNFFELGGDSILSLQIVARARAAGLRLEVADVFARQSVAELALAAGDDPVEVLAEQDTVTGPVPLTPVQRWFTRQPIADRDRWNWSGVFDLAGPVDAGTLARAVDALVAHHDALRMRLTYDSTRGAWTQENAADEPADLFSVVDAVGLDERRLDELVTERMSLLQRSLSLSGGPLLRVAYFERGDRPGRLGITVHHLVMDGVSWTILLEDLHLLYEAGGDRAALPRKTTSFRQWAELLREYAASPQVKAEIPYWIQQLEPRFTVPLDGPGATGKGDQLVVRTWLDAGTTAALLTRVHRAYRTQINDVLLAGLLQALGRWAGTDTVTIDLESHGREPIADGVDLSRTIGWFTSVFPVALSAPDLSDPAGVLKSVKELLRRSPRRGVGYGALRHLGDTRRLGDKPEPYIGFNYIGAAGDTPGGLVARRLPAALAGPDGQTRAHGLQIEVYQDADGRMAVEWQFSAGLHREGTIERVAQSYIDALRDLVEHCLSPRAGGHTPSDFPLATLDQDTVDRLTAAVRDTGAEPVDVYPLSPVQQGILVHALQAPEGSGVYLAQGLYEHTGPLDADALHAAFDAVVARHPALRTGLVWEGVAEPVQVVQDTARVPFEFHDWSGDGGDHRARLRDLLDADRDRGFDLARPPLMRVTLVGRGGDRYWLVLTFHHICTDGWSLPILVDEATRLYEARDLPAARPYRDFIAWLAGRADDAEDFWRGHLAGFEAPTPLPVDRQVTDHWDQDRRRVELSPEVTAGLVELARRARVTPGTVVQAAWALLLSRLSGERDVVFGLTVSGRPAELAGMESIVGLFINTLPLRARVPADTPFAEWLPRVQDGQVAVQRHEYTPLVDIQRCSEVPRGSALFDSVMVFGNYPQAQGAALFEYAESFEQGNTPLMLAVNLRDRLEVEAEFSTAAFDGVTIDRLLGRFAGVLGAVTADPTLRVRDVPVTLPGEPELLSGPWARSAGAGALSQAHTLVADWARRTPDAVAVVCGTERLTFAELDSRAGAMAAWLRSAGVTAEVPVGVVLGRGADLVVAFMAVLKAGGVYVPLNAGQPVERLGFMLEDCGAKVLIGTTALEQDLPPFDGPVLMADRFHGAGAAPDPADVPLDGLAYMAFTSGSTGRPKAVGVTHRGLAGYVAGWGDAFTRLGGPGSMLSMAGAGFDVSVGDIVRALCFGKAVVFTPQSDFVSVAELHQVLDDNDIEVAEIVPGTLLRELAGYCRENGGLDKLRLVISGTDIWRHEALVAAVADVAPQAVPANVYGVTEAAIDSLLMPLTPGGLPATGPAPGGFAEAPVDGAGLMVPVGRPLAGARVHVVDEWLNLVPVGVAGELLIGGVGVARGYAGRPGLTSERFVADHLSGLPGERLYRTGDRVRWRADGVLEFLGRTDEQVKIRGFRVEPGEIENVLAEHPSVQDAVVVAREDGPNGKRLVGYVVAVPGAVADVPELRVFLRTRLPEYMVPAVLMVVEAFTLTANGKIDRRALPEPELGTTVGAAYVPPSTEAELVLAEIWSQVLGVERVGLLDNFFELGGDSILSLQIVARARAAGLQLDVADVFARQSVGELAMAVRDAPAGVLAEQGVVTGPVPLTPIQHWFTEQDIADRDHWNWSGVLELSAAVDTKVLGQAVGALVAHHDALRMRFSHDGGAWVQENAADEPAEIVSVVDAAGLDRPELERLVTERMTALQHSLSLARGPLLRVAYFDRGDEPGWLGVTVHHLVMDGVSWNVLIEDLEQAYQAVIAAGTAKGALPAKSTSFRQWAGLLRSFAASAEVRAELGYWLDQLGSGFQVPLDGAGDDSEASTRSVRVTLDAETAAALLGRAHKAYRTQINDLLLAALLQALGRWAGTGEVTIDLESHGREAIDDRIDLSRTVGWFTSIFPVTLSATSLDDPSAIVKAVKEQLRRTPRRGVGYGALRHLTDDPTDPRLERLRALPAPQVLFNYMGQMGDAGGDGLVKATLPARLAGPAEGKDQARSHVLQIEAAQAPGGGMVFDWYYSAGLHDAATVERVARDYVAALTGLVEHCLSPDAGGLTPSDFPLAGLNDATLAAIMKQMGGR</sequence>
<dbReference type="PROSITE" id="PS50075">
    <property type="entry name" value="CARRIER"/>
    <property type="match status" value="3"/>
</dbReference>
<evidence type="ECO:0000313" key="9">
    <source>
        <dbReference type="Proteomes" id="UP000555564"/>
    </source>
</evidence>
<dbReference type="PROSITE" id="PS00455">
    <property type="entry name" value="AMP_BINDING"/>
    <property type="match status" value="3"/>
</dbReference>
<dbReference type="InterPro" id="IPR006162">
    <property type="entry name" value="Ppantetheine_attach_site"/>
</dbReference>
<dbReference type="GO" id="GO:0017000">
    <property type="term" value="P:antibiotic biosynthetic process"/>
    <property type="evidence" value="ECO:0007669"/>
    <property type="project" value="UniProtKB-KW"/>
</dbReference>
<dbReference type="InterPro" id="IPR036736">
    <property type="entry name" value="ACP-like_sf"/>
</dbReference>
<evidence type="ECO:0000259" key="7">
    <source>
        <dbReference type="PROSITE" id="PS50075"/>
    </source>
</evidence>
<evidence type="ECO:0000256" key="4">
    <source>
        <dbReference type="ARBA" id="ARBA00022553"/>
    </source>
</evidence>
<dbReference type="CDD" id="cd05930">
    <property type="entry name" value="A_NRPS"/>
    <property type="match status" value="1"/>
</dbReference>
<evidence type="ECO:0000256" key="1">
    <source>
        <dbReference type="ARBA" id="ARBA00001957"/>
    </source>
</evidence>
<dbReference type="FunFam" id="3.30.300.30:FF:000010">
    <property type="entry name" value="Enterobactin synthetase component F"/>
    <property type="match status" value="3"/>
</dbReference>
<dbReference type="CDD" id="cd12117">
    <property type="entry name" value="A_NRPS_Srf_like"/>
    <property type="match status" value="2"/>
</dbReference>
<feature type="domain" description="Carrier" evidence="7">
    <location>
        <begin position="2436"/>
        <end position="2510"/>
    </location>
</feature>
<feature type="domain" description="Carrier" evidence="7">
    <location>
        <begin position="940"/>
        <end position="1014"/>
    </location>
</feature>
<dbReference type="FunFam" id="1.10.1200.10:FF:000005">
    <property type="entry name" value="Nonribosomal peptide synthetase 1"/>
    <property type="match status" value="3"/>
</dbReference>
<reference evidence="8 9" key="1">
    <citation type="submission" date="2020-08" db="EMBL/GenBank/DDBJ databases">
        <title>Sequencing the genomes of 1000 actinobacteria strains.</title>
        <authorList>
            <person name="Klenk H.-P."/>
        </authorList>
    </citation>
    <scope>NUCLEOTIDE SEQUENCE [LARGE SCALE GENOMIC DNA]</scope>
    <source>
        <strain evidence="8 9">DSM 44936</strain>
    </source>
</reference>
<dbReference type="GO" id="GO:0005737">
    <property type="term" value="C:cytoplasm"/>
    <property type="evidence" value="ECO:0007669"/>
    <property type="project" value="TreeGrafter"/>
</dbReference>
<comment type="caution">
    <text evidence="8">The sequence shown here is derived from an EMBL/GenBank/DDBJ whole genome shotgun (WGS) entry which is preliminary data.</text>
</comment>
<evidence type="ECO:0000256" key="6">
    <source>
        <dbReference type="ARBA" id="ARBA00023194"/>
    </source>
</evidence>
<dbReference type="Pfam" id="PF00550">
    <property type="entry name" value="PP-binding"/>
    <property type="match status" value="3"/>
</dbReference>
<dbReference type="Gene3D" id="3.30.300.30">
    <property type="match status" value="3"/>
</dbReference>
<dbReference type="CDD" id="cd19534">
    <property type="entry name" value="E_NRPS"/>
    <property type="match status" value="3"/>
</dbReference>
<dbReference type="Gene3D" id="1.10.1200.10">
    <property type="entry name" value="ACP-like"/>
    <property type="match status" value="3"/>
</dbReference>
<dbReference type="Pfam" id="PF00501">
    <property type="entry name" value="AMP-binding"/>
    <property type="match status" value="3"/>
</dbReference>
<dbReference type="InterPro" id="IPR023213">
    <property type="entry name" value="CAT-like_dom_sf"/>
</dbReference>
<dbReference type="InterPro" id="IPR000873">
    <property type="entry name" value="AMP-dep_synth/lig_dom"/>
</dbReference>
<dbReference type="InterPro" id="IPR045851">
    <property type="entry name" value="AMP-bd_C_sf"/>
</dbReference>
<dbReference type="PANTHER" id="PTHR45527">
    <property type="entry name" value="NONRIBOSOMAL PEPTIDE SYNTHETASE"/>
    <property type="match status" value="1"/>
</dbReference>
<comment type="cofactor">
    <cofactor evidence="1">
        <name>pantetheine 4'-phosphate</name>
        <dbReference type="ChEBI" id="CHEBI:47942"/>
    </cofactor>
</comment>
<dbReference type="InterPro" id="IPR010060">
    <property type="entry name" value="NRPS_synth"/>
</dbReference>
<dbReference type="PROSITE" id="PS00012">
    <property type="entry name" value="PHOSPHOPANTETHEINE"/>
    <property type="match status" value="3"/>
</dbReference>
<keyword evidence="6" id="KW-0045">Antibiotic biosynthesis</keyword>
<dbReference type="GO" id="GO:0003824">
    <property type="term" value="F:catalytic activity"/>
    <property type="evidence" value="ECO:0007669"/>
    <property type="project" value="InterPro"/>
</dbReference>
<dbReference type="InterPro" id="IPR020806">
    <property type="entry name" value="PKS_PP-bd"/>
</dbReference>
<name>A0A7X0IJG1_9ACTN</name>
<dbReference type="NCBIfam" id="TIGR01720">
    <property type="entry name" value="NRPS-para261"/>
    <property type="match status" value="3"/>
</dbReference>
<keyword evidence="4" id="KW-0597">Phosphoprotein</keyword>
<evidence type="ECO:0000256" key="5">
    <source>
        <dbReference type="ARBA" id="ARBA00022737"/>
    </source>
</evidence>
<dbReference type="GO" id="GO:0031177">
    <property type="term" value="F:phosphopantetheine binding"/>
    <property type="evidence" value="ECO:0007669"/>
    <property type="project" value="InterPro"/>
</dbReference>
<dbReference type="Pfam" id="PF00668">
    <property type="entry name" value="Condensation"/>
    <property type="match status" value="6"/>
</dbReference>
<dbReference type="Gene3D" id="3.30.559.30">
    <property type="entry name" value="Nonribosomal peptide synthetase, condensation domain"/>
    <property type="match status" value="6"/>
</dbReference>
<evidence type="ECO:0000256" key="2">
    <source>
        <dbReference type="ARBA" id="ARBA00006432"/>
    </source>
</evidence>
<dbReference type="SUPFAM" id="SSF56801">
    <property type="entry name" value="Acetyl-CoA synthetase-like"/>
    <property type="match status" value="3"/>
</dbReference>
<dbReference type="GO" id="GO:0043041">
    <property type="term" value="P:amino acid activation for nonribosomal peptide biosynthetic process"/>
    <property type="evidence" value="ECO:0007669"/>
    <property type="project" value="TreeGrafter"/>
</dbReference>
<dbReference type="InterPro" id="IPR009081">
    <property type="entry name" value="PP-bd_ACP"/>
</dbReference>
<dbReference type="InterPro" id="IPR001242">
    <property type="entry name" value="Condensation_dom"/>
</dbReference>
<evidence type="ECO:0000256" key="3">
    <source>
        <dbReference type="ARBA" id="ARBA00022450"/>
    </source>
</evidence>
<dbReference type="NCBIfam" id="NF003417">
    <property type="entry name" value="PRK04813.1"/>
    <property type="match status" value="3"/>
</dbReference>
<organism evidence="8 9">
    <name type="scientific">Sphaerisporangium rubeum</name>
    <dbReference type="NCBI Taxonomy" id="321317"/>
    <lineage>
        <taxon>Bacteria</taxon>
        <taxon>Bacillati</taxon>
        <taxon>Actinomycetota</taxon>
        <taxon>Actinomycetes</taxon>
        <taxon>Streptosporangiales</taxon>
        <taxon>Streptosporangiaceae</taxon>
        <taxon>Sphaerisporangium</taxon>
    </lineage>
</organism>
<dbReference type="Gene3D" id="2.30.38.10">
    <property type="entry name" value="Luciferase, Domain 3"/>
    <property type="match status" value="3"/>
</dbReference>
<dbReference type="SUPFAM" id="SSF52777">
    <property type="entry name" value="CoA-dependent acyltransferases"/>
    <property type="match status" value="12"/>
</dbReference>
<dbReference type="CDD" id="cd19543">
    <property type="entry name" value="DCL_NRPS"/>
    <property type="match status" value="2"/>
</dbReference>
<dbReference type="GO" id="GO:0044550">
    <property type="term" value="P:secondary metabolite biosynthetic process"/>
    <property type="evidence" value="ECO:0007669"/>
    <property type="project" value="TreeGrafter"/>
</dbReference>
<dbReference type="InterPro" id="IPR020845">
    <property type="entry name" value="AMP-binding_CS"/>
</dbReference>
<dbReference type="Proteomes" id="UP000555564">
    <property type="component" value="Unassembled WGS sequence"/>
</dbReference>
<dbReference type="GO" id="GO:0008610">
    <property type="term" value="P:lipid biosynthetic process"/>
    <property type="evidence" value="ECO:0007669"/>
    <property type="project" value="UniProtKB-ARBA"/>
</dbReference>
<dbReference type="Gene3D" id="3.40.50.980">
    <property type="match status" value="6"/>
</dbReference>
<dbReference type="Pfam" id="PF13193">
    <property type="entry name" value="AMP-binding_C"/>
    <property type="match status" value="3"/>
</dbReference>
<evidence type="ECO:0000313" key="8">
    <source>
        <dbReference type="EMBL" id="MBB6475824.1"/>
    </source>
</evidence>
<keyword evidence="9" id="KW-1185">Reference proteome</keyword>
<dbReference type="EMBL" id="JACHIU010000001">
    <property type="protein sequence ID" value="MBB6475824.1"/>
    <property type="molecule type" value="Genomic_DNA"/>
</dbReference>
<feature type="domain" description="Carrier" evidence="7">
    <location>
        <begin position="3957"/>
        <end position="4031"/>
    </location>
</feature>
<proteinExistence type="inferred from homology"/>
<keyword evidence="3" id="KW-0596">Phosphopantetheine</keyword>
<accession>A0A7X0IJG1</accession>
<dbReference type="InterPro" id="IPR010071">
    <property type="entry name" value="AA_adenyl_dom"/>
</dbReference>
<dbReference type="SUPFAM" id="SSF47336">
    <property type="entry name" value="ACP-like"/>
    <property type="match status" value="3"/>
</dbReference>
<dbReference type="InterPro" id="IPR025110">
    <property type="entry name" value="AMP-bd_C"/>
</dbReference>
<dbReference type="NCBIfam" id="TIGR01733">
    <property type="entry name" value="AA-adenyl-dom"/>
    <property type="match status" value="3"/>
</dbReference>
<dbReference type="SMART" id="SM00823">
    <property type="entry name" value="PKS_PP"/>
    <property type="match status" value="3"/>
</dbReference>